<dbReference type="AlphaFoldDB" id="A0A5B3GXM3"/>
<sequence length="305" mass="35485">MQEEQTFYPVTTEYFTACLPLLEKYFGITAGYFNKELSNAKCLIPHREGNIVKYSIKEDCNLVLPFRHLECHDLLSLINSYGTITPIIEEALLLVAYCIREQQIDENEYNDLVQFHTWDIYQSEWAHLLLFMEQMEARTLKSNKQTAITIRTNNGEAEQISIPNSNNWLFRLIKKELASYFPEVQTAEEARQDIQRRKPSAGREKKNAIYSAVAYGIYRMLHEENAIPSQPNMPNELCQLIHDYTRVTGCYPNNKGESGKYDPKVIRADLAAYLKRAAMNQAPRFRPIPLQRQVIMQDFDFPLLD</sequence>
<name>A0A5B3GXM3_9BACT</name>
<dbReference type="RefSeq" id="WP_004328795.1">
    <property type="nucleotide sequence ID" value="NZ_CAXSTY010000001.1"/>
</dbReference>
<reference evidence="1 2" key="1">
    <citation type="journal article" date="2019" name="Nat. Med.">
        <title>A library of human gut bacterial isolates paired with longitudinal multiomics data enables mechanistic microbiome research.</title>
        <authorList>
            <person name="Poyet M."/>
            <person name="Groussin M."/>
            <person name="Gibbons S.M."/>
            <person name="Avila-Pacheco J."/>
            <person name="Jiang X."/>
            <person name="Kearney S.M."/>
            <person name="Perrotta A.R."/>
            <person name="Berdy B."/>
            <person name="Zhao S."/>
            <person name="Lieberman T.D."/>
            <person name="Swanson P.K."/>
            <person name="Smith M."/>
            <person name="Roesemann S."/>
            <person name="Alexander J.E."/>
            <person name="Rich S.A."/>
            <person name="Livny J."/>
            <person name="Vlamakis H."/>
            <person name="Clish C."/>
            <person name="Bullock K."/>
            <person name="Deik A."/>
            <person name="Scott J."/>
            <person name="Pierce K.A."/>
            <person name="Xavier R.J."/>
            <person name="Alm E.J."/>
        </authorList>
    </citation>
    <scope>NUCLEOTIDE SEQUENCE [LARGE SCALE GENOMIC DNA]</scope>
    <source>
        <strain evidence="1 2">BIOML-A1</strain>
    </source>
</reference>
<protein>
    <submittedName>
        <fullName evidence="1">Uncharacterized protein</fullName>
    </submittedName>
</protein>
<evidence type="ECO:0000313" key="1">
    <source>
        <dbReference type="EMBL" id="KAA2378381.1"/>
    </source>
</evidence>
<dbReference type="GeneID" id="73803108"/>
<evidence type="ECO:0000313" key="2">
    <source>
        <dbReference type="Proteomes" id="UP000322658"/>
    </source>
</evidence>
<accession>A0A5B3GXM3</accession>
<organism evidence="1 2">
    <name type="scientific">Alistipes shahii</name>
    <dbReference type="NCBI Taxonomy" id="328814"/>
    <lineage>
        <taxon>Bacteria</taxon>
        <taxon>Pseudomonadati</taxon>
        <taxon>Bacteroidota</taxon>
        <taxon>Bacteroidia</taxon>
        <taxon>Bacteroidales</taxon>
        <taxon>Rikenellaceae</taxon>
        <taxon>Alistipes</taxon>
    </lineage>
</organism>
<gene>
    <name evidence="1" type="ORF">F2Y07_00605</name>
</gene>
<dbReference type="Proteomes" id="UP000322658">
    <property type="component" value="Unassembled WGS sequence"/>
</dbReference>
<dbReference type="EMBL" id="VVXJ01000001">
    <property type="protein sequence ID" value="KAA2378381.1"/>
    <property type="molecule type" value="Genomic_DNA"/>
</dbReference>
<proteinExistence type="predicted"/>
<comment type="caution">
    <text evidence="1">The sequence shown here is derived from an EMBL/GenBank/DDBJ whole genome shotgun (WGS) entry which is preliminary data.</text>
</comment>